<evidence type="ECO:0000256" key="1">
    <source>
        <dbReference type="SAM" id="SignalP"/>
    </source>
</evidence>
<feature type="signal peptide" evidence="1">
    <location>
        <begin position="1"/>
        <end position="23"/>
    </location>
</feature>
<evidence type="ECO:0000313" key="2">
    <source>
        <dbReference type="EMBL" id="KAE9340526.1"/>
    </source>
</evidence>
<evidence type="ECO:0008006" key="4">
    <source>
        <dbReference type="Google" id="ProtNLM"/>
    </source>
</evidence>
<protein>
    <recommendedName>
        <fullName evidence="4">RxLR effector protein</fullName>
    </recommendedName>
</protein>
<proteinExistence type="predicted"/>
<dbReference type="AlphaFoldDB" id="A0A6G0RRT7"/>
<gene>
    <name evidence="2" type="ORF">PF008_g11075</name>
</gene>
<organism evidence="2 3">
    <name type="scientific">Phytophthora fragariae</name>
    <dbReference type="NCBI Taxonomy" id="53985"/>
    <lineage>
        <taxon>Eukaryota</taxon>
        <taxon>Sar</taxon>
        <taxon>Stramenopiles</taxon>
        <taxon>Oomycota</taxon>
        <taxon>Peronosporomycetes</taxon>
        <taxon>Peronosporales</taxon>
        <taxon>Peronosporaceae</taxon>
        <taxon>Phytophthora</taxon>
    </lineage>
</organism>
<reference evidence="2 3" key="1">
    <citation type="submission" date="2018-09" db="EMBL/GenBank/DDBJ databases">
        <title>Genomic investigation of the strawberry pathogen Phytophthora fragariae indicates pathogenicity is determined by transcriptional variation in three key races.</title>
        <authorList>
            <person name="Adams T.M."/>
            <person name="Armitage A.D."/>
            <person name="Sobczyk M.K."/>
            <person name="Bates H.J."/>
            <person name="Dunwell J.M."/>
            <person name="Nellist C.F."/>
            <person name="Harrison R.J."/>
        </authorList>
    </citation>
    <scope>NUCLEOTIDE SEQUENCE [LARGE SCALE GENOMIC DNA]</scope>
    <source>
        <strain evidence="2 3">NOV-77</strain>
    </source>
</reference>
<accession>A0A6G0RRT7</accession>
<name>A0A6G0RRT7_9STRA</name>
<dbReference type="Proteomes" id="UP000486351">
    <property type="component" value="Unassembled WGS sequence"/>
</dbReference>
<keyword evidence="1" id="KW-0732">Signal</keyword>
<comment type="caution">
    <text evidence="2">The sequence shown here is derived from an EMBL/GenBank/DDBJ whole genome shotgun (WGS) entry which is preliminary data.</text>
</comment>
<evidence type="ECO:0000313" key="3">
    <source>
        <dbReference type="Proteomes" id="UP000486351"/>
    </source>
</evidence>
<feature type="chain" id="PRO_5026277520" description="RxLR effector protein" evidence="1">
    <location>
        <begin position="24"/>
        <end position="56"/>
    </location>
</feature>
<dbReference type="EMBL" id="QXFY01000578">
    <property type="protein sequence ID" value="KAE9340526.1"/>
    <property type="molecule type" value="Genomic_DNA"/>
</dbReference>
<sequence length="56" mass="5901">MRPIRCRALRSALLSVGVACCRGFGGLGGGGRQLLDVPLLLLSVIPSAPRLGPSWW</sequence>